<evidence type="ECO:0000313" key="8">
    <source>
        <dbReference type="Proteomes" id="UP000553963"/>
    </source>
</evidence>
<keyword evidence="4" id="KW-0804">Transcription</keyword>
<dbReference type="InterPro" id="IPR013324">
    <property type="entry name" value="RNA_pol_sigma_r3/r4-like"/>
</dbReference>
<keyword evidence="8" id="KW-1185">Reference proteome</keyword>
<evidence type="ECO:0000256" key="4">
    <source>
        <dbReference type="ARBA" id="ARBA00023163"/>
    </source>
</evidence>
<dbReference type="EMBL" id="JACIDS010000001">
    <property type="protein sequence ID" value="MBB3929255.1"/>
    <property type="molecule type" value="Genomic_DNA"/>
</dbReference>
<dbReference type="AlphaFoldDB" id="A0A840AKZ4"/>
<dbReference type="NCBIfam" id="TIGR02937">
    <property type="entry name" value="sigma70-ECF"/>
    <property type="match status" value="1"/>
</dbReference>
<dbReference type="GO" id="GO:0003677">
    <property type="term" value="F:DNA binding"/>
    <property type="evidence" value="ECO:0007669"/>
    <property type="project" value="InterPro"/>
</dbReference>
<dbReference type="GO" id="GO:0006352">
    <property type="term" value="P:DNA-templated transcription initiation"/>
    <property type="evidence" value="ECO:0007669"/>
    <property type="project" value="InterPro"/>
</dbReference>
<sequence>MIEDIQCLQRNSVADSQTGDSALAEIYRTHAPGLLRFLARHAERQDLGDLVNESFVRFATAPAKCASKVENPGAYLQRIARNLLRDRARIAVRRSFARHVSVDDVPIAGDDPVAQLEARDQIDRVQKALSRFNPKTRAVFLARRLDGLSHKEIAARTGLSGKGVEYHMAKAIRPLDRIRRHG</sequence>
<dbReference type="InterPro" id="IPR039425">
    <property type="entry name" value="RNA_pol_sigma-70-like"/>
</dbReference>
<dbReference type="Pfam" id="PF08281">
    <property type="entry name" value="Sigma70_r4_2"/>
    <property type="match status" value="1"/>
</dbReference>
<feature type="domain" description="RNA polymerase sigma factor 70 region 4 type 2" evidence="6">
    <location>
        <begin position="123"/>
        <end position="172"/>
    </location>
</feature>
<dbReference type="InterPro" id="IPR007627">
    <property type="entry name" value="RNA_pol_sigma70_r2"/>
</dbReference>
<dbReference type="InterPro" id="IPR014284">
    <property type="entry name" value="RNA_pol_sigma-70_dom"/>
</dbReference>
<organism evidence="7 8">
    <name type="scientific">Kaistia hirudinis</name>
    <dbReference type="NCBI Taxonomy" id="1293440"/>
    <lineage>
        <taxon>Bacteria</taxon>
        <taxon>Pseudomonadati</taxon>
        <taxon>Pseudomonadota</taxon>
        <taxon>Alphaproteobacteria</taxon>
        <taxon>Hyphomicrobiales</taxon>
        <taxon>Kaistiaceae</taxon>
        <taxon>Kaistia</taxon>
    </lineage>
</organism>
<evidence type="ECO:0000256" key="2">
    <source>
        <dbReference type="ARBA" id="ARBA00023015"/>
    </source>
</evidence>
<dbReference type="InterPro" id="IPR013325">
    <property type="entry name" value="RNA_pol_sigma_r2"/>
</dbReference>
<dbReference type="PANTHER" id="PTHR43133:SF63">
    <property type="entry name" value="RNA POLYMERASE SIGMA FACTOR FECI-RELATED"/>
    <property type="match status" value="1"/>
</dbReference>
<evidence type="ECO:0000256" key="3">
    <source>
        <dbReference type="ARBA" id="ARBA00023082"/>
    </source>
</evidence>
<evidence type="ECO:0000256" key="1">
    <source>
        <dbReference type="ARBA" id="ARBA00010641"/>
    </source>
</evidence>
<reference evidence="7 8" key="1">
    <citation type="submission" date="2020-08" db="EMBL/GenBank/DDBJ databases">
        <title>Genomic Encyclopedia of Type Strains, Phase IV (KMG-IV): sequencing the most valuable type-strain genomes for metagenomic binning, comparative biology and taxonomic classification.</title>
        <authorList>
            <person name="Goeker M."/>
        </authorList>
    </citation>
    <scope>NUCLEOTIDE SEQUENCE [LARGE SCALE GENOMIC DNA]</scope>
    <source>
        <strain evidence="7 8">DSM 25966</strain>
    </source>
</reference>
<dbReference type="SUPFAM" id="SSF88946">
    <property type="entry name" value="Sigma2 domain of RNA polymerase sigma factors"/>
    <property type="match status" value="1"/>
</dbReference>
<comment type="caution">
    <text evidence="7">The sequence shown here is derived from an EMBL/GenBank/DDBJ whole genome shotgun (WGS) entry which is preliminary data.</text>
</comment>
<dbReference type="Gene3D" id="1.10.10.10">
    <property type="entry name" value="Winged helix-like DNA-binding domain superfamily/Winged helix DNA-binding domain"/>
    <property type="match status" value="1"/>
</dbReference>
<keyword evidence="2" id="KW-0805">Transcription regulation</keyword>
<feature type="domain" description="RNA polymerase sigma-70 region 2" evidence="5">
    <location>
        <begin position="26"/>
        <end position="89"/>
    </location>
</feature>
<accession>A0A840AKZ4</accession>
<dbReference type="Gene3D" id="1.10.1740.10">
    <property type="match status" value="1"/>
</dbReference>
<keyword evidence="3" id="KW-0731">Sigma factor</keyword>
<name>A0A840AKZ4_9HYPH</name>
<protein>
    <submittedName>
        <fullName evidence="7">RNA polymerase sigma-70 factor (ECF subfamily)</fullName>
    </submittedName>
</protein>
<dbReference type="Pfam" id="PF04542">
    <property type="entry name" value="Sigma70_r2"/>
    <property type="match status" value="1"/>
</dbReference>
<proteinExistence type="inferred from homology"/>
<evidence type="ECO:0000313" key="7">
    <source>
        <dbReference type="EMBL" id="MBB3929255.1"/>
    </source>
</evidence>
<dbReference type="GO" id="GO:0016987">
    <property type="term" value="F:sigma factor activity"/>
    <property type="evidence" value="ECO:0007669"/>
    <property type="project" value="UniProtKB-KW"/>
</dbReference>
<dbReference type="PANTHER" id="PTHR43133">
    <property type="entry name" value="RNA POLYMERASE ECF-TYPE SIGMA FACTO"/>
    <property type="match status" value="1"/>
</dbReference>
<dbReference type="SUPFAM" id="SSF88659">
    <property type="entry name" value="Sigma3 and sigma4 domains of RNA polymerase sigma factors"/>
    <property type="match status" value="1"/>
</dbReference>
<evidence type="ECO:0000259" key="6">
    <source>
        <dbReference type="Pfam" id="PF08281"/>
    </source>
</evidence>
<dbReference type="InterPro" id="IPR013249">
    <property type="entry name" value="RNA_pol_sigma70_r4_t2"/>
</dbReference>
<gene>
    <name evidence="7" type="ORF">GGR25_000274</name>
</gene>
<evidence type="ECO:0000259" key="5">
    <source>
        <dbReference type="Pfam" id="PF04542"/>
    </source>
</evidence>
<dbReference type="RefSeq" id="WP_183396933.1">
    <property type="nucleotide sequence ID" value="NZ_JACIDS010000001.1"/>
</dbReference>
<dbReference type="Proteomes" id="UP000553963">
    <property type="component" value="Unassembled WGS sequence"/>
</dbReference>
<comment type="similarity">
    <text evidence="1">Belongs to the sigma-70 factor family. ECF subfamily.</text>
</comment>
<dbReference type="InterPro" id="IPR036388">
    <property type="entry name" value="WH-like_DNA-bd_sf"/>
</dbReference>